<dbReference type="RefSeq" id="WP_380701385.1">
    <property type="nucleotide sequence ID" value="NZ_JBHSAP010000004.1"/>
</dbReference>
<comment type="caution">
    <text evidence="1">The sequence shown here is derived from an EMBL/GenBank/DDBJ whole genome shotgun (WGS) entry which is preliminary data.</text>
</comment>
<reference evidence="2" key="1">
    <citation type="journal article" date="2019" name="Int. J. Syst. Evol. Microbiol.">
        <title>The Global Catalogue of Microorganisms (GCM) 10K type strain sequencing project: providing services to taxonomists for standard genome sequencing and annotation.</title>
        <authorList>
            <consortium name="The Broad Institute Genomics Platform"/>
            <consortium name="The Broad Institute Genome Sequencing Center for Infectious Disease"/>
            <person name="Wu L."/>
            <person name="Ma J."/>
        </authorList>
    </citation>
    <scope>NUCLEOTIDE SEQUENCE [LARGE SCALE GENOMIC DNA]</scope>
    <source>
        <strain evidence="2">IBRC-M 10813</strain>
    </source>
</reference>
<proteinExistence type="predicted"/>
<protein>
    <submittedName>
        <fullName evidence="1">Uncharacterized protein</fullName>
    </submittedName>
</protein>
<name>A0ABV8JAD7_9BACL</name>
<dbReference type="EMBL" id="JBHSAP010000004">
    <property type="protein sequence ID" value="MFC4075455.1"/>
    <property type="molecule type" value="Genomic_DNA"/>
</dbReference>
<organism evidence="1 2">
    <name type="scientific">Salinithrix halophila</name>
    <dbReference type="NCBI Taxonomy" id="1485204"/>
    <lineage>
        <taxon>Bacteria</taxon>
        <taxon>Bacillati</taxon>
        <taxon>Bacillota</taxon>
        <taxon>Bacilli</taxon>
        <taxon>Bacillales</taxon>
        <taxon>Thermoactinomycetaceae</taxon>
        <taxon>Salinithrix</taxon>
    </lineage>
</organism>
<sequence>MLMHNTYDLELYIHQKQEELSSCLIPKKIRPSLFHRICKGLGFAKEPPAPASQPALPAKIQGTATASNLVFLNLHRKRNPYRKSRLRYQHPLSRFSDYLHPNDPDRY</sequence>
<accession>A0ABV8JAD7</accession>
<gene>
    <name evidence="1" type="ORF">ACFOUO_01365</name>
</gene>
<evidence type="ECO:0000313" key="2">
    <source>
        <dbReference type="Proteomes" id="UP001595843"/>
    </source>
</evidence>
<dbReference type="Proteomes" id="UP001595843">
    <property type="component" value="Unassembled WGS sequence"/>
</dbReference>
<evidence type="ECO:0000313" key="1">
    <source>
        <dbReference type="EMBL" id="MFC4075455.1"/>
    </source>
</evidence>
<keyword evidence="2" id="KW-1185">Reference proteome</keyword>